<feature type="domain" description="CHORD" evidence="5">
    <location>
        <begin position="10"/>
        <end position="69"/>
    </location>
</feature>
<protein>
    <recommendedName>
        <fullName evidence="8">Cysteine and histidine-rich domain-containing protein</fullName>
    </recommendedName>
</protein>
<comment type="caution">
    <text evidence="6">The sequence shown here is derived from an EMBL/GenBank/DDBJ whole genome shotgun (WGS) entry which is preliminary data.</text>
</comment>
<dbReference type="PROSITE" id="PS51401">
    <property type="entry name" value="CHORD"/>
    <property type="match status" value="2"/>
</dbReference>
<keyword evidence="7" id="KW-1185">Reference proteome</keyword>
<keyword evidence="3" id="KW-0862">Zinc</keyword>
<evidence type="ECO:0000313" key="7">
    <source>
        <dbReference type="Proteomes" id="UP001168821"/>
    </source>
</evidence>
<dbReference type="InterPro" id="IPR039790">
    <property type="entry name" value="CHRD1"/>
</dbReference>
<accession>A0AA38I8S3</accession>
<dbReference type="SUPFAM" id="SSF49764">
    <property type="entry name" value="HSP20-like chaperones"/>
    <property type="match status" value="1"/>
</dbReference>
<dbReference type="AlphaFoldDB" id="A0AA38I8S3"/>
<dbReference type="PANTHER" id="PTHR46983">
    <property type="entry name" value="CYSTEINE AND HISTIDINE-RICH DOMAIN-CONTAINING PROTEIN 1"/>
    <property type="match status" value="1"/>
</dbReference>
<evidence type="ECO:0000313" key="6">
    <source>
        <dbReference type="EMBL" id="KAJ3651362.1"/>
    </source>
</evidence>
<feature type="domain" description="CS" evidence="4">
    <location>
        <begin position="217"/>
        <end position="308"/>
    </location>
</feature>
<reference evidence="6" key="1">
    <citation type="journal article" date="2023" name="G3 (Bethesda)">
        <title>Whole genome assemblies of Zophobas morio and Tenebrio molitor.</title>
        <authorList>
            <person name="Kaur S."/>
            <person name="Stinson S.A."/>
            <person name="diCenzo G.C."/>
        </authorList>
    </citation>
    <scope>NUCLEOTIDE SEQUENCE</scope>
    <source>
        <strain evidence="6">QUZm001</strain>
    </source>
</reference>
<evidence type="ECO:0000256" key="1">
    <source>
        <dbReference type="ARBA" id="ARBA00022723"/>
    </source>
</evidence>
<dbReference type="Pfam" id="PF04969">
    <property type="entry name" value="CS"/>
    <property type="match status" value="1"/>
</dbReference>
<dbReference type="InterPro" id="IPR007051">
    <property type="entry name" value="CHORD_dom"/>
</dbReference>
<dbReference type="InterPro" id="IPR007052">
    <property type="entry name" value="CS_dom"/>
</dbReference>
<evidence type="ECO:0000259" key="4">
    <source>
        <dbReference type="PROSITE" id="PS51203"/>
    </source>
</evidence>
<evidence type="ECO:0000259" key="5">
    <source>
        <dbReference type="PROSITE" id="PS51401"/>
    </source>
</evidence>
<dbReference type="GO" id="GO:0046872">
    <property type="term" value="F:metal ion binding"/>
    <property type="evidence" value="ECO:0007669"/>
    <property type="project" value="UniProtKB-KW"/>
</dbReference>
<dbReference type="InterPro" id="IPR008978">
    <property type="entry name" value="HSP20-like_chaperone"/>
</dbReference>
<dbReference type="PROSITE" id="PS51203">
    <property type="entry name" value="CS"/>
    <property type="match status" value="1"/>
</dbReference>
<dbReference type="PANTHER" id="PTHR46983:SF3">
    <property type="entry name" value="CHPADIPLOID STATE MAINTENANCE PROTEIN CHPA"/>
    <property type="match status" value="1"/>
</dbReference>
<gene>
    <name evidence="6" type="ORF">Zmor_017411</name>
</gene>
<dbReference type="Gene3D" id="2.60.40.790">
    <property type="match status" value="1"/>
</dbReference>
<dbReference type="Gene3D" id="4.10.1130.20">
    <property type="match status" value="2"/>
</dbReference>
<name>A0AA38I8S3_9CUCU</name>
<keyword evidence="2" id="KW-0677">Repeat</keyword>
<dbReference type="CDD" id="cd06488">
    <property type="entry name" value="p23_melusin_like"/>
    <property type="match status" value="1"/>
</dbReference>
<dbReference type="EMBL" id="JALNTZ010000005">
    <property type="protein sequence ID" value="KAJ3651362.1"/>
    <property type="molecule type" value="Genomic_DNA"/>
</dbReference>
<evidence type="ECO:0008006" key="8">
    <source>
        <dbReference type="Google" id="ProtNLM"/>
    </source>
</evidence>
<keyword evidence="1" id="KW-0479">Metal-binding</keyword>
<dbReference type="Proteomes" id="UP001168821">
    <property type="component" value="Unassembled WGS sequence"/>
</dbReference>
<feature type="domain" description="CHORD" evidence="5">
    <location>
        <begin position="147"/>
        <end position="206"/>
    </location>
</feature>
<dbReference type="Pfam" id="PF04968">
    <property type="entry name" value="CHORD"/>
    <property type="match status" value="2"/>
</dbReference>
<proteinExistence type="predicted"/>
<sequence>MENGDIKLQCYNKGCGQKFDSSKNTDDSCLHHPGEPFFHDAYKGWSCCNKKCTDFTEFLNIKGCTRSKHSNVKPPEPEKPVKQEVNVDEVIEVKPIIPTVKERPPFDSPMTTMRPEIATSLKQQVFSIATETVSEKSSDEIAIGTTCKNGGCSVSYEGPDTNKSPCAYHPGVPVFHEGLKFWSCCQKRTTDFNAFLSQIGCTQGEHLWFKEDDDKKSVQCRWDYHQTASHVVVSIYAKQYCVQKSVIELSPVRLKACLLFPEQNNTTFQFDIELRGIVDVESSQVFMYGTKVEIKLKKAQPGSWSKLDIPRVTPSEEKPKLSAADIEITSRVDAVDLDDL</sequence>
<evidence type="ECO:0000256" key="2">
    <source>
        <dbReference type="ARBA" id="ARBA00022737"/>
    </source>
</evidence>
<evidence type="ECO:0000256" key="3">
    <source>
        <dbReference type="ARBA" id="ARBA00022833"/>
    </source>
</evidence>
<organism evidence="6 7">
    <name type="scientific">Zophobas morio</name>
    <dbReference type="NCBI Taxonomy" id="2755281"/>
    <lineage>
        <taxon>Eukaryota</taxon>
        <taxon>Metazoa</taxon>
        <taxon>Ecdysozoa</taxon>
        <taxon>Arthropoda</taxon>
        <taxon>Hexapoda</taxon>
        <taxon>Insecta</taxon>
        <taxon>Pterygota</taxon>
        <taxon>Neoptera</taxon>
        <taxon>Endopterygota</taxon>
        <taxon>Coleoptera</taxon>
        <taxon>Polyphaga</taxon>
        <taxon>Cucujiformia</taxon>
        <taxon>Tenebrionidae</taxon>
        <taxon>Zophobas</taxon>
    </lineage>
</organism>